<organism evidence="3">
    <name type="scientific">Selaginella moellendorffii</name>
    <name type="common">Spikemoss</name>
    <dbReference type="NCBI Taxonomy" id="88036"/>
    <lineage>
        <taxon>Eukaryota</taxon>
        <taxon>Viridiplantae</taxon>
        <taxon>Streptophyta</taxon>
        <taxon>Embryophyta</taxon>
        <taxon>Tracheophyta</taxon>
        <taxon>Lycopodiopsida</taxon>
        <taxon>Selaginellales</taxon>
        <taxon>Selaginellaceae</taxon>
        <taxon>Selaginella</taxon>
    </lineage>
</organism>
<evidence type="ECO:0000313" key="3">
    <source>
        <dbReference type="Proteomes" id="UP000001514"/>
    </source>
</evidence>
<dbReference type="OMA" id="PLYCFSE"/>
<proteinExistence type="predicted"/>
<dbReference type="InParanoid" id="D8SMH3"/>
<dbReference type="AlphaFoldDB" id="D8SMH3"/>
<dbReference type="HOGENOM" id="CLU_089458_0_1_1"/>
<reference evidence="2 3" key="1">
    <citation type="journal article" date="2011" name="Science">
        <title>The Selaginella genome identifies genetic changes associated with the evolution of vascular plants.</title>
        <authorList>
            <person name="Banks J.A."/>
            <person name="Nishiyama T."/>
            <person name="Hasebe M."/>
            <person name="Bowman J.L."/>
            <person name="Gribskov M."/>
            <person name="dePamphilis C."/>
            <person name="Albert V.A."/>
            <person name="Aono N."/>
            <person name="Aoyama T."/>
            <person name="Ambrose B.A."/>
            <person name="Ashton N.W."/>
            <person name="Axtell M.J."/>
            <person name="Barker E."/>
            <person name="Barker M.S."/>
            <person name="Bennetzen J.L."/>
            <person name="Bonawitz N.D."/>
            <person name="Chapple C."/>
            <person name="Cheng C."/>
            <person name="Correa L.G."/>
            <person name="Dacre M."/>
            <person name="DeBarry J."/>
            <person name="Dreyer I."/>
            <person name="Elias M."/>
            <person name="Engstrom E.M."/>
            <person name="Estelle M."/>
            <person name="Feng L."/>
            <person name="Finet C."/>
            <person name="Floyd S.K."/>
            <person name="Frommer W.B."/>
            <person name="Fujita T."/>
            <person name="Gramzow L."/>
            <person name="Gutensohn M."/>
            <person name="Harholt J."/>
            <person name="Hattori M."/>
            <person name="Heyl A."/>
            <person name="Hirai T."/>
            <person name="Hiwatashi Y."/>
            <person name="Ishikawa M."/>
            <person name="Iwata M."/>
            <person name="Karol K.G."/>
            <person name="Koehler B."/>
            <person name="Kolukisaoglu U."/>
            <person name="Kubo M."/>
            <person name="Kurata T."/>
            <person name="Lalonde S."/>
            <person name="Li K."/>
            <person name="Li Y."/>
            <person name="Litt A."/>
            <person name="Lyons E."/>
            <person name="Manning G."/>
            <person name="Maruyama T."/>
            <person name="Michael T.P."/>
            <person name="Mikami K."/>
            <person name="Miyazaki S."/>
            <person name="Morinaga S."/>
            <person name="Murata T."/>
            <person name="Mueller-Roeber B."/>
            <person name="Nelson D.R."/>
            <person name="Obara M."/>
            <person name="Oguri Y."/>
            <person name="Olmstead R.G."/>
            <person name="Onodera N."/>
            <person name="Petersen B.L."/>
            <person name="Pils B."/>
            <person name="Prigge M."/>
            <person name="Rensing S.A."/>
            <person name="Riano-Pachon D.M."/>
            <person name="Roberts A.W."/>
            <person name="Sato Y."/>
            <person name="Scheller H.V."/>
            <person name="Schulz B."/>
            <person name="Schulz C."/>
            <person name="Shakirov E.V."/>
            <person name="Shibagaki N."/>
            <person name="Shinohara N."/>
            <person name="Shippen D.E."/>
            <person name="Soerensen I."/>
            <person name="Sotooka R."/>
            <person name="Sugimoto N."/>
            <person name="Sugita M."/>
            <person name="Sumikawa N."/>
            <person name="Tanurdzic M."/>
            <person name="Theissen G."/>
            <person name="Ulvskov P."/>
            <person name="Wakazuki S."/>
            <person name="Weng J.K."/>
            <person name="Willats W.W."/>
            <person name="Wipf D."/>
            <person name="Wolf P.G."/>
            <person name="Yang L."/>
            <person name="Zimmer A.D."/>
            <person name="Zhu Q."/>
            <person name="Mitros T."/>
            <person name="Hellsten U."/>
            <person name="Loque D."/>
            <person name="Otillar R."/>
            <person name="Salamov A."/>
            <person name="Schmutz J."/>
            <person name="Shapiro H."/>
            <person name="Lindquist E."/>
            <person name="Lucas S."/>
            <person name="Rokhsar D."/>
            <person name="Grigoriev I.V."/>
        </authorList>
    </citation>
    <scope>NUCLEOTIDE SEQUENCE [LARGE SCALE GENOMIC DNA]</scope>
</reference>
<dbReference type="OrthoDB" id="406551at2759"/>
<feature type="signal peptide" evidence="1">
    <location>
        <begin position="1"/>
        <end position="22"/>
    </location>
</feature>
<name>D8SMH3_SELML</name>
<keyword evidence="1" id="KW-0732">Signal</keyword>
<evidence type="ECO:0000256" key="1">
    <source>
        <dbReference type="SAM" id="SignalP"/>
    </source>
</evidence>
<accession>D8SMH3</accession>
<dbReference type="PANTHER" id="PTHR33880:SF19">
    <property type="entry name" value="EXPRESSED PROTEIN"/>
    <property type="match status" value="1"/>
</dbReference>
<dbReference type="FunCoup" id="D8SMH3">
    <property type="interactions" value="1049"/>
</dbReference>
<gene>
    <name evidence="2" type="ORF">SELMODRAFT_120238</name>
</gene>
<protein>
    <submittedName>
        <fullName evidence="2">Uncharacterized protein</fullName>
    </submittedName>
</protein>
<dbReference type="STRING" id="88036.D8SMH3"/>
<feature type="chain" id="PRO_5003122852" evidence="1">
    <location>
        <begin position="23"/>
        <end position="213"/>
    </location>
</feature>
<dbReference type="KEGG" id="smo:SELMODRAFT_120238"/>
<dbReference type="EMBL" id="GL377627">
    <property type="protein sequence ID" value="EFJ14596.1"/>
    <property type="molecule type" value="Genomic_DNA"/>
</dbReference>
<evidence type="ECO:0000313" key="2">
    <source>
        <dbReference type="EMBL" id="EFJ14596.1"/>
    </source>
</evidence>
<keyword evidence="3" id="KW-1185">Reference proteome</keyword>
<dbReference type="Gramene" id="EFJ14596">
    <property type="protein sequence ID" value="EFJ14596"/>
    <property type="gene ID" value="SELMODRAFT_120238"/>
</dbReference>
<dbReference type="eggNOG" id="ENOG502QVTW">
    <property type="taxonomic scope" value="Eukaryota"/>
</dbReference>
<dbReference type="PANTHER" id="PTHR33880">
    <property type="entry name" value="EXPRESSED PROTEIN"/>
    <property type="match status" value="1"/>
</dbReference>
<dbReference type="Proteomes" id="UP000001514">
    <property type="component" value="Unassembled WGS sequence"/>
</dbReference>
<dbReference type="InterPro" id="IPR038941">
    <property type="entry name" value="At4g14100-like"/>
</dbReference>
<sequence>MASHGNAAKLALAAILLGFCDAGFGSPTPTPWPEQFHALLLQNASGKLSTVDLWYDFPNGRNFNIIHSQLGSTLYDLEWTNGTSFFYDLDAGSCRTVHVPVGILPPDWLVSNSTYIGVREVGGFTCNVWSKADDFIFYYEDVETKRPVYWIFYTGREEYVMTFEPGKVLEDEGWQAPWYCFDREENKSFQENGGDTKEPSEVFKHSTLGKNLV</sequence>